<evidence type="ECO:0000256" key="3">
    <source>
        <dbReference type="ARBA" id="ARBA00022989"/>
    </source>
</evidence>
<dbReference type="InterPro" id="IPR005828">
    <property type="entry name" value="MFS_sugar_transport-like"/>
</dbReference>
<feature type="transmembrane region" description="Helical" evidence="5">
    <location>
        <begin position="204"/>
        <end position="232"/>
    </location>
</feature>
<accession>A0ABR4HRP9</accession>
<keyword evidence="7" id="KW-1185">Reference proteome</keyword>
<evidence type="ECO:0000256" key="1">
    <source>
        <dbReference type="ARBA" id="ARBA00004141"/>
    </source>
</evidence>
<comment type="subcellular location">
    <subcellularLocation>
        <location evidence="1">Membrane</location>
        <topology evidence="1">Multi-pass membrane protein</topology>
    </subcellularLocation>
</comment>
<reference evidence="6 7" key="1">
    <citation type="submission" date="2024-07" db="EMBL/GenBank/DDBJ databases">
        <title>Section-level genome sequencing and comparative genomics of Aspergillus sections Usti and Cavernicolus.</title>
        <authorList>
            <consortium name="Lawrence Berkeley National Laboratory"/>
            <person name="Nybo J.L."/>
            <person name="Vesth T.C."/>
            <person name="Theobald S."/>
            <person name="Frisvad J.C."/>
            <person name="Larsen T.O."/>
            <person name="Kjaerboelling I."/>
            <person name="Rothschild-Mancinelli K."/>
            <person name="Lyhne E.K."/>
            <person name="Kogle M.E."/>
            <person name="Barry K."/>
            <person name="Clum A."/>
            <person name="Na H."/>
            <person name="Ledsgaard L."/>
            <person name="Lin J."/>
            <person name="Lipzen A."/>
            <person name="Kuo A."/>
            <person name="Riley R."/>
            <person name="Mondo S."/>
            <person name="LaButti K."/>
            <person name="Haridas S."/>
            <person name="Pangalinan J."/>
            <person name="Salamov A.A."/>
            <person name="Simmons B.A."/>
            <person name="Magnuson J.K."/>
            <person name="Chen J."/>
            <person name="Drula E."/>
            <person name="Henrissat B."/>
            <person name="Wiebenga A."/>
            <person name="Lubbers R.J."/>
            <person name="Gomes A.C."/>
            <person name="Makela M.R."/>
            <person name="Stajich J."/>
            <person name="Grigoriev I.V."/>
            <person name="Mortensen U.H."/>
            <person name="De vries R.P."/>
            <person name="Baker S.E."/>
            <person name="Andersen M.R."/>
        </authorList>
    </citation>
    <scope>NUCLEOTIDE SEQUENCE [LARGE SCALE GENOMIC DNA]</scope>
    <source>
        <strain evidence="6 7">CBS 600.67</strain>
    </source>
</reference>
<feature type="transmembrane region" description="Helical" evidence="5">
    <location>
        <begin position="278"/>
        <end position="296"/>
    </location>
</feature>
<feature type="transmembrane region" description="Helical" evidence="5">
    <location>
        <begin position="244"/>
        <end position="266"/>
    </location>
</feature>
<keyword evidence="2 5" id="KW-0812">Transmembrane</keyword>
<evidence type="ECO:0000256" key="5">
    <source>
        <dbReference type="SAM" id="Phobius"/>
    </source>
</evidence>
<proteinExistence type="predicted"/>
<feature type="transmembrane region" description="Helical" evidence="5">
    <location>
        <begin position="41"/>
        <end position="64"/>
    </location>
</feature>
<keyword evidence="3 5" id="KW-1133">Transmembrane helix</keyword>
<protein>
    <submittedName>
        <fullName evidence="6">General substrate transporter</fullName>
    </submittedName>
</protein>
<dbReference type="InterPro" id="IPR050360">
    <property type="entry name" value="MFS_Sugar_Transporters"/>
</dbReference>
<evidence type="ECO:0000256" key="4">
    <source>
        <dbReference type="ARBA" id="ARBA00023136"/>
    </source>
</evidence>
<evidence type="ECO:0000256" key="2">
    <source>
        <dbReference type="ARBA" id="ARBA00022692"/>
    </source>
</evidence>
<comment type="caution">
    <text evidence="6">The sequence shown here is derived from an EMBL/GenBank/DDBJ whole genome shotgun (WGS) entry which is preliminary data.</text>
</comment>
<feature type="transmembrane region" description="Helical" evidence="5">
    <location>
        <begin position="12"/>
        <end position="29"/>
    </location>
</feature>
<gene>
    <name evidence="6" type="ORF">BDW59DRAFT_165616</name>
</gene>
<dbReference type="PANTHER" id="PTHR48022:SF2">
    <property type="entry name" value="PLASTIDIC GLUCOSE TRANSPORTER 4"/>
    <property type="match status" value="1"/>
</dbReference>
<organism evidence="6 7">
    <name type="scientific">Aspergillus cavernicola</name>
    <dbReference type="NCBI Taxonomy" id="176166"/>
    <lineage>
        <taxon>Eukaryota</taxon>
        <taxon>Fungi</taxon>
        <taxon>Dikarya</taxon>
        <taxon>Ascomycota</taxon>
        <taxon>Pezizomycotina</taxon>
        <taxon>Eurotiomycetes</taxon>
        <taxon>Eurotiomycetidae</taxon>
        <taxon>Eurotiales</taxon>
        <taxon>Aspergillaceae</taxon>
        <taxon>Aspergillus</taxon>
        <taxon>Aspergillus subgen. Nidulantes</taxon>
    </lineage>
</organism>
<dbReference type="Pfam" id="PF00083">
    <property type="entry name" value="Sugar_tr"/>
    <property type="match status" value="1"/>
</dbReference>
<dbReference type="InterPro" id="IPR036259">
    <property type="entry name" value="MFS_trans_sf"/>
</dbReference>
<dbReference type="Gene3D" id="1.20.1250.20">
    <property type="entry name" value="MFS general substrate transporter like domains"/>
    <property type="match status" value="1"/>
</dbReference>
<evidence type="ECO:0000313" key="6">
    <source>
        <dbReference type="EMBL" id="KAL2818168.1"/>
    </source>
</evidence>
<dbReference type="SUPFAM" id="SSF103473">
    <property type="entry name" value="MFS general substrate transporter"/>
    <property type="match status" value="1"/>
</dbReference>
<dbReference type="Proteomes" id="UP001610335">
    <property type="component" value="Unassembled WGS sequence"/>
</dbReference>
<dbReference type="PANTHER" id="PTHR48022">
    <property type="entry name" value="PLASTIDIC GLUCOSE TRANSPORTER 4"/>
    <property type="match status" value="1"/>
</dbReference>
<dbReference type="EMBL" id="JBFXLS010000086">
    <property type="protein sequence ID" value="KAL2818168.1"/>
    <property type="molecule type" value="Genomic_DNA"/>
</dbReference>
<name>A0ABR4HRP9_9EURO</name>
<evidence type="ECO:0000313" key="7">
    <source>
        <dbReference type="Proteomes" id="UP001610335"/>
    </source>
</evidence>
<sequence>MENASSSLRSTASSLTNIIIVFSFFRFSLTGYGASHLASEWSFRLAFMITFVVPTIYFCGLPFFPESPVWYIKKDREDDAKKAILRLFCSEMDAEAHINKIRNELNQIKREESPMATLGWKSIFSNAHRSRTFIAVLGLQSQNFSGGYFANTYQTFYFELLGQSDSFRLTAISSTPQLHSNIVAVCFSDVIPRRMGFISASNSAANMVILIFMITWSMIYTDTVGCYGWAVAQETAAQVTRPKTISFVLVCQQLTVLIISSVFPYFINPDELNWGGKVMFLFVGAEIFITVFPYFFQPETKTRSYEDLNVLYAFPAKVRQFSVVDGQVVERESRSSA</sequence>
<keyword evidence="4 5" id="KW-0472">Membrane</keyword>